<evidence type="ECO:0000313" key="3">
    <source>
        <dbReference type="EMBL" id="CAB4298076.1"/>
    </source>
</evidence>
<evidence type="ECO:0000313" key="4">
    <source>
        <dbReference type="Proteomes" id="UP000507245"/>
    </source>
</evidence>
<sequence length="227" mass="25835">MAGSSIMLPDAHGLAWEEDAIDRMPFCGCSLWLLMLLYCARCDFQGFCPEMCIGDITPLTNAFGVIKSNVNWRGFDRRGEFMLKCQLAWEGWPASTGRTKIFCATVACEVVCPVILLFLLIMQESRVPPYLRAGFPWELPCVTKDAIDIAAFLQVYVPMFLPSQRSGHPRLNLLAAVLDILMIALLLFVRTAQHRKCWLIWFCKFFFPFYPSNVTLHHHPVIGSFCM</sequence>
<feature type="transmembrane region" description="Helical" evidence="1">
    <location>
        <begin position="101"/>
        <end position="122"/>
    </location>
</feature>
<protein>
    <submittedName>
        <fullName evidence="3">Uncharacterized protein</fullName>
    </submittedName>
</protein>
<evidence type="ECO:0000256" key="1">
    <source>
        <dbReference type="SAM" id="Phobius"/>
    </source>
</evidence>
<feature type="chain" id="PRO_5026783678" evidence="2">
    <location>
        <begin position="43"/>
        <end position="227"/>
    </location>
</feature>
<keyword evidence="2" id="KW-0732">Signal</keyword>
<dbReference type="Proteomes" id="UP000507245">
    <property type="component" value="Unassembled WGS sequence"/>
</dbReference>
<keyword evidence="1" id="KW-1133">Transmembrane helix</keyword>
<evidence type="ECO:0000256" key="2">
    <source>
        <dbReference type="SAM" id="SignalP"/>
    </source>
</evidence>
<keyword evidence="1" id="KW-0812">Transmembrane</keyword>
<keyword evidence="4" id="KW-1185">Reference proteome</keyword>
<proteinExistence type="predicted"/>
<reference evidence="4" key="1">
    <citation type="journal article" date="2020" name="Genome Biol.">
        <title>Gamete binning: chromosome-level and haplotype-resolved genome assembly enabled by high-throughput single-cell sequencing of gamete genomes.</title>
        <authorList>
            <person name="Campoy J.A."/>
            <person name="Sun H."/>
            <person name="Goel M."/>
            <person name="Jiao W.-B."/>
            <person name="Folz-Donahue K."/>
            <person name="Wang N."/>
            <person name="Rubio M."/>
            <person name="Liu C."/>
            <person name="Kukat C."/>
            <person name="Ruiz D."/>
            <person name="Huettel B."/>
            <person name="Schneeberger K."/>
        </authorList>
    </citation>
    <scope>NUCLEOTIDE SEQUENCE [LARGE SCALE GENOMIC DNA]</scope>
    <source>
        <strain evidence="4">cv. Rojo Pasion</strain>
    </source>
</reference>
<feature type="signal peptide" evidence="2">
    <location>
        <begin position="1"/>
        <end position="42"/>
    </location>
</feature>
<accession>A0A6J5W914</accession>
<name>A0A6J5W914_PRUAR</name>
<organism evidence="3 4">
    <name type="scientific">Prunus armeniaca</name>
    <name type="common">Apricot</name>
    <name type="synonym">Armeniaca vulgaris</name>
    <dbReference type="NCBI Taxonomy" id="36596"/>
    <lineage>
        <taxon>Eukaryota</taxon>
        <taxon>Viridiplantae</taxon>
        <taxon>Streptophyta</taxon>
        <taxon>Embryophyta</taxon>
        <taxon>Tracheophyta</taxon>
        <taxon>Spermatophyta</taxon>
        <taxon>Magnoliopsida</taxon>
        <taxon>eudicotyledons</taxon>
        <taxon>Gunneridae</taxon>
        <taxon>Pentapetalae</taxon>
        <taxon>rosids</taxon>
        <taxon>fabids</taxon>
        <taxon>Rosales</taxon>
        <taxon>Rosaceae</taxon>
        <taxon>Amygdaloideae</taxon>
        <taxon>Amygdaleae</taxon>
        <taxon>Prunus</taxon>
    </lineage>
</organism>
<gene>
    <name evidence="3" type="ORF">ORAREDHAP_LOCUS10232</name>
</gene>
<keyword evidence="1" id="KW-0472">Membrane</keyword>
<feature type="transmembrane region" description="Helical" evidence="1">
    <location>
        <begin position="171"/>
        <end position="189"/>
    </location>
</feature>
<dbReference type="EMBL" id="CAEKKB010000001">
    <property type="protein sequence ID" value="CAB4298076.1"/>
    <property type="molecule type" value="Genomic_DNA"/>
</dbReference>
<dbReference type="AlphaFoldDB" id="A0A6J5W914"/>